<gene>
    <name evidence="2" type="ORF">QYM36_007462</name>
</gene>
<evidence type="ECO:0000259" key="1">
    <source>
        <dbReference type="Pfam" id="PF13843"/>
    </source>
</evidence>
<dbReference type="AlphaFoldDB" id="A0AA88IEH4"/>
<dbReference type="InterPro" id="IPR029526">
    <property type="entry name" value="PGBD"/>
</dbReference>
<dbReference type="EMBL" id="JAVRJZ010000001">
    <property type="protein sequence ID" value="KAK2726633.1"/>
    <property type="molecule type" value="Genomic_DNA"/>
</dbReference>
<proteinExistence type="predicted"/>
<sequence length="104" mass="12257">MKNRSKITPLYNAFRKDLKLIPLEEIHSVDEQMIPFKGRMVFKKYLNEKPYLWGGKVFFHAGISGVVYDIEILGKELLTLVQWDKGPIFLLRLVQEINNLFNFI</sequence>
<keyword evidence="3" id="KW-1185">Reference proteome</keyword>
<name>A0AA88IEH4_ARTSF</name>
<feature type="domain" description="PiggyBac transposable element-derived protein" evidence="1">
    <location>
        <begin position="5"/>
        <end position="76"/>
    </location>
</feature>
<dbReference type="Pfam" id="PF13843">
    <property type="entry name" value="DDE_Tnp_1_7"/>
    <property type="match status" value="1"/>
</dbReference>
<dbReference type="PANTHER" id="PTHR47272:SF1">
    <property type="entry name" value="PIGGYBAC TRANSPOSABLE ELEMENT-DERIVED PROTEIN 3-LIKE"/>
    <property type="match status" value="1"/>
</dbReference>
<evidence type="ECO:0000313" key="3">
    <source>
        <dbReference type="Proteomes" id="UP001187531"/>
    </source>
</evidence>
<accession>A0AA88IEH4</accession>
<dbReference type="Proteomes" id="UP001187531">
    <property type="component" value="Unassembled WGS sequence"/>
</dbReference>
<evidence type="ECO:0000313" key="2">
    <source>
        <dbReference type="EMBL" id="KAK2726633.1"/>
    </source>
</evidence>
<reference evidence="2" key="1">
    <citation type="submission" date="2023-07" db="EMBL/GenBank/DDBJ databases">
        <title>Chromosome-level genome assembly of Artemia franciscana.</title>
        <authorList>
            <person name="Jo E."/>
        </authorList>
    </citation>
    <scope>NUCLEOTIDE SEQUENCE</scope>
    <source>
        <tissue evidence="2">Whole body</tissue>
    </source>
</reference>
<dbReference type="PANTHER" id="PTHR47272">
    <property type="entry name" value="DDE_TNP_1_7 DOMAIN-CONTAINING PROTEIN"/>
    <property type="match status" value="1"/>
</dbReference>
<comment type="caution">
    <text evidence="2">The sequence shown here is derived from an EMBL/GenBank/DDBJ whole genome shotgun (WGS) entry which is preliminary data.</text>
</comment>
<organism evidence="2 3">
    <name type="scientific">Artemia franciscana</name>
    <name type="common">Brine shrimp</name>
    <name type="synonym">Artemia sanfranciscana</name>
    <dbReference type="NCBI Taxonomy" id="6661"/>
    <lineage>
        <taxon>Eukaryota</taxon>
        <taxon>Metazoa</taxon>
        <taxon>Ecdysozoa</taxon>
        <taxon>Arthropoda</taxon>
        <taxon>Crustacea</taxon>
        <taxon>Branchiopoda</taxon>
        <taxon>Anostraca</taxon>
        <taxon>Artemiidae</taxon>
        <taxon>Artemia</taxon>
    </lineage>
</organism>
<protein>
    <recommendedName>
        <fullName evidence="1">PiggyBac transposable element-derived protein domain-containing protein</fullName>
    </recommendedName>
</protein>